<comment type="similarity">
    <text evidence="2 13">Belongs to the GHMP kinase family. Homoserine kinase subfamily.</text>
</comment>
<feature type="domain" description="GHMP kinase C-terminal" evidence="15">
    <location>
        <begin position="218"/>
        <end position="291"/>
    </location>
</feature>
<dbReference type="InterPro" id="IPR036554">
    <property type="entry name" value="GHMP_kinase_C_sf"/>
</dbReference>
<evidence type="ECO:0000256" key="9">
    <source>
        <dbReference type="ARBA" id="ARBA00022777"/>
    </source>
</evidence>
<protein>
    <recommendedName>
        <fullName evidence="4 13">Homoserine kinase</fullName>
        <shortName evidence="13">HK</shortName>
        <shortName evidence="13">HSK</shortName>
        <ecNumber evidence="3 13">2.7.1.39</ecNumber>
    </recommendedName>
</protein>
<dbReference type="InterPro" id="IPR006203">
    <property type="entry name" value="GHMP_knse_ATP-bd_CS"/>
</dbReference>
<dbReference type="AlphaFoldDB" id="A0A1H2RL05"/>
<dbReference type="InterPro" id="IPR006204">
    <property type="entry name" value="GHMP_kinase_N_dom"/>
</dbReference>
<keyword evidence="8 13" id="KW-0547">Nucleotide-binding</keyword>
<dbReference type="Proteomes" id="UP000182589">
    <property type="component" value="Unassembled WGS sequence"/>
</dbReference>
<dbReference type="NCBIfam" id="TIGR00191">
    <property type="entry name" value="thrB"/>
    <property type="match status" value="1"/>
</dbReference>
<dbReference type="GO" id="GO:0005524">
    <property type="term" value="F:ATP binding"/>
    <property type="evidence" value="ECO:0007669"/>
    <property type="project" value="UniProtKB-UniRule"/>
</dbReference>
<dbReference type="PROSITE" id="PS00627">
    <property type="entry name" value="GHMP_KINASES_ATP"/>
    <property type="match status" value="1"/>
</dbReference>
<evidence type="ECO:0000256" key="2">
    <source>
        <dbReference type="ARBA" id="ARBA00007370"/>
    </source>
</evidence>
<keyword evidence="5 13" id="KW-0028">Amino-acid biosynthesis</keyword>
<dbReference type="InterPro" id="IPR013750">
    <property type="entry name" value="GHMP_kinase_C_dom"/>
</dbReference>
<evidence type="ECO:0000256" key="12">
    <source>
        <dbReference type="ARBA" id="ARBA00049954"/>
    </source>
</evidence>
<dbReference type="Gene3D" id="3.30.70.890">
    <property type="entry name" value="GHMP kinase, C-terminal domain"/>
    <property type="match status" value="1"/>
</dbReference>
<dbReference type="PANTHER" id="PTHR20861:SF1">
    <property type="entry name" value="HOMOSERINE KINASE"/>
    <property type="match status" value="1"/>
</dbReference>
<evidence type="ECO:0000256" key="6">
    <source>
        <dbReference type="ARBA" id="ARBA00022679"/>
    </source>
</evidence>
<keyword evidence="17" id="KW-1185">Reference proteome</keyword>
<evidence type="ECO:0000259" key="15">
    <source>
        <dbReference type="Pfam" id="PF08544"/>
    </source>
</evidence>
<dbReference type="NCBIfam" id="NF002288">
    <property type="entry name" value="PRK01212.1-4"/>
    <property type="match status" value="1"/>
</dbReference>
<evidence type="ECO:0000256" key="11">
    <source>
        <dbReference type="ARBA" id="ARBA00049375"/>
    </source>
</evidence>
<evidence type="ECO:0000256" key="13">
    <source>
        <dbReference type="HAMAP-Rule" id="MF_00384"/>
    </source>
</evidence>
<evidence type="ECO:0000256" key="4">
    <source>
        <dbReference type="ARBA" id="ARBA00017858"/>
    </source>
</evidence>
<evidence type="ECO:0000259" key="14">
    <source>
        <dbReference type="Pfam" id="PF00288"/>
    </source>
</evidence>
<dbReference type="SUPFAM" id="SSF54211">
    <property type="entry name" value="Ribosomal protein S5 domain 2-like"/>
    <property type="match status" value="1"/>
</dbReference>
<keyword evidence="7 13" id="KW-0791">Threonine biosynthesis</keyword>
<dbReference type="PANTHER" id="PTHR20861">
    <property type="entry name" value="HOMOSERINE/4-DIPHOSPHOCYTIDYL-2-C-METHYL-D-ERYTHRITOL KINASE"/>
    <property type="match status" value="1"/>
</dbReference>
<dbReference type="InterPro" id="IPR000870">
    <property type="entry name" value="Homoserine_kinase"/>
</dbReference>
<dbReference type="GO" id="GO:0004413">
    <property type="term" value="F:homoserine kinase activity"/>
    <property type="evidence" value="ECO:0007669"/>
    <property type="project" value="UniProtKB-UniRule"/>
</dbReference>
<reference evidence="17" key="1">
    <citation type="submission" date="2016-10" db="EMBL/GenBank/DDBJ databases">
        <authorList>
            <person name="Varghese N."/>
        </authorList>
    </citation>
    <scope>NUCLEOTIDE SEQUENCE [LARGE SCALE GENOMIC DNA]</scope>
    <source>
        <strain evidence="17">DSM 12489</strain>
    </source>
</reference>
<evidence type="ECO:0000256" key="10">
    <source>
        <dbReference type="ARBA" id="ARBA00022840"/>
    </source>
</evidence>
<dbReference type="InterPro" id="IPR020568">
    <property type="entry name" value="Ribosomal_Su5_D2-typ_SF"/>
</dbReference>
<comment type="subcellular location">
    <subcellularLocation>
        <location evidence="13">Cytoplasm</location>
    </subcellularLocation>
</comment>
<dbReference type="PIRSF" id="PIRSF000676">
    <property type="entry name" value="Homoser_kin"/>
    <property type="match status" value="1"/>
</dbReference>
<evidence type="ECO:0000256" key="8">
    <source>
        <dbReference type="ARBA" id="ARBA00022741"/>
    </source>
</evidence>
<dbReference type="RefSeq" id="WP_074691731.1">
    <property type="nucleotide sequence ID" value="NZ_FNOJ01000003.1"/>
</dbReference>
<name>A0A1H2RL05_9BACL</name>
<feature type="domain" description="GHMP kinase N-terminal" evidence="14">
    <location>
        <begin position="75"/>
        <end position="154"/>
    </location>
</feature>
<dbReference type="UniPathway" id="UPA00050">
    <property type="reaction ID" value="UER00064"/>
</dbReference>
<comment type="catalytic activity">
    <reaction evidence="11 13">
        <text>L-homoserine + ATP = O-phospho-L-homoserine + ADP + H(+)</text>
        <dbReference type="Rhea" id="RHEA:13985"/>
        <dbReference type="ChEBI" id="CHEBI:15378"/>
        <dbReference type="ChEBI" id="CHEBI:30616"/>
        <dbReference type="ChEBI" id="CHEBI:57476"/>
        <dbReference type="ChEBI" id="CHEBI:57590"/>
        <dbReference type="ChEBI" id="CHEBI:456216"/>
        <dbReference type="EC" id="2.7.1.39"/>
    </reaction>
</comment>
<proteinExistence type="inferred from homology"/>
<evidence type="ECO:0000256" key="1">
    <source>
        <dbReference type="ARBA" id="ARBA00005015"/>
    </source>
</evidence>
<comment type="function">
    <text evidence="12 13">Catalyzes the ATP-dependent phosphorylation of L-homoserine to L-homoserine phosphate.</text>
</comment>
<dbReference type="Pfam" id="PF08544">
    <property type="entry name" value="GHMP_kinases_C"/>
    <property type="match status" value="1"/>
</dbReference>
<dbReference type="SUPFAM" id="SSF55060">
    <property type="entry name" value="GHMP Kinase, C-terminal domain"/>
    <property type="match status" value="1"/>
</dbReference>
<dbReference type="Pfam" id="PF00288">
    <property type="entry name" value="GHMP_kinases_N"/>
    <property type="match status" value="1"/>
</dbReference>
<feature type="binding site" evidence="13">
    <location>
        <begin position="96"/>
        <end position="106"/>
    </location>
    <ligand>
        <name>ATP</name>
        <dbReference type="ChEBI" id="CHEBI:30616"/>
    </ligand>
</feature>
<evidence type="ECO:0000313" key="16">
    <source>
        <dbReference type="EMBL" id="SDW20101.1"/>
    </source>
</evidence>
<evidence type="ECO:0000256" key="7">
    <source>
        <dbReference type="ARBA" id="ARBA00022697"/>
    </source>
</evidence>
<evidence type="ECO:0000256" key="5">
    <source>
        <dbReference type="ARBA" id="ARBA00022605"/>
    </source>
</evidence>
<keyword evidence="9 13" id="KW-0418">Kinase</keyword>
<keyword evidence="6 13" id="KW-0808">Transferase</keyword>
<dbReference type="EMBL" id="FNOJ01000003">
    <property type="protein sequence ID" value="SDW20101.1"/>
    <property type="molecule type" value="Genomic_DNA"/>
</dbReference>
<dbReference type="Gene3D" id="3.30.230.10">
    <property type="match status" value="1"/>
</dbReference>
<gene>
    <name evidence="13" type="primary">thrB</name>
    <name evidence="16" type="ORF">SAMN04489725_10342</name>
</gene>
<keyword evidence="13" id="KW-0963">Cytoplasm</keyword>
<dbReference type="GO" id="GO:0009088">
    <property type="term" value="P:threonine biosynthetic process"/>
    <property type="evidence" value="ECO:0007669"/>
    <property type="project" value="UniProtKB-UniRule"/>
</dbReference>
<keyword evidence="10 13" id="KW-0067">ATP-binding</keyword>
<dbReference type="STRING" id="89784.SAMN04489725_10342"/>
<dbReference type="PRINTS" id="PR00958">
    <property type="entry name" value="HOMSERKINASE"/>
</dbReference>
<accession>A0A1H2RL05</accession>
<dbReference type="GO" id="GO:0005737">
    <property type="term" value="C:cytoplasm"/>
    <property type="evidence" value="ECO:0007669"/>
    <property type="project" value="UniProtKB-SubCell"/>
</dbReference>
<dbReference type="EC" id="2.7.1.39" evidence="3 13"/>
<comment type="pathway">
    <text evidence="1 13">Amino-acid biosynthesis; L-threonine biosynthesis; L-threonine from L-aspartate: step 4/5.</text>
</comment>
<dbReference type="HAMAP" id="MF_00384">
    <property type="entry name" value="Homoser_kinase"/>
    <property type="match status" value="1"/>
</dbReference>
<organism evidence="16 17">
    <name type="scientific">Alicyclobacillus hesperidum</name>
    <dbReference type="NCBI Taxonomy" id="89784"/>
    <lineage>
        <taxon>Bacteria</taxon>
        <taxon>Bacillati</taxon>
        <taxon>Bacillota</taxon>
        <taxon>Bacilli</taxon>
        <taxon>Bacillales</taxon>
        <taxon>Alicyclobacillaceae</taxon>
        <taxon>Alicyclobacillus</taxon>
    </lineage>
</organism>
<dbReference type="InterPro" id="IPR014721">
    <property type="entry name" value="Ribsml_uS5_D2-typ_fold_subgr"/>
</dbReference>
<sequence length="327" mass="34487">MNSSSMSLTLSVRVPATSANLGPGFDCLGLALQLYNSFTITLDRPFAIHVTGESADSLPKTADNVVMRSLRGALAAAGVALDDLPSFALHLDNQIPVSSGLGSSASAIVGGLVLANGLLARFVPKSVLTRERLLELATEMEGHPDNVAPALCGGGVLAFHDRAGLRTTAVPIPDNLRFVAATPDFALSTEMARRVLPDAYRRADAIENVAQCARLMLALAKPDLDLLRGGIVDTFHEPYRKRLVPGADEVERAAIAAGAYAVTLSGAGPTLLAWCKPEVATAVADEMTLAWRNVGIPCRALVLKPVYGETLPQWGMEENDAIPVNEV</sequence>
<evidence type="ECO:0000313" key="17">
    <source>
        <dbReference type="Proteomes" id="UP000182589"/>
    </source>
</evidence>
<evidence type="ECO:0000256" key="3">
    <source>
        <dbReference type="ARBA" id="ARBA00012078"/>
    </source>
</evidence>